<dbReference type="PROSITE" id="PS51371">
    <property type="entry name" value="CBS"/>
    <property type="match status" value="2"/>
</dbReference>
<dbReference type="PANTHER" id="PTHR48108">
    <property type="entry name" value="CBS DOMAIN-CONTAINING PROTEIN CBSX2, CHLOROPLASTIC"/>
    <property type="match status" value="1"/>
</dbReference>
<protein>
    <submittedName>
        <fullName evidence="5">CBS domain-containing protein</fullName>
    </submittedName>
</protein>
<feature type="domain" description="CBS" evidence="3">
    <location>
        <begin position="7"/>
        <end position="63"/>
    </location>
</feature>
<dbReference type="SUPFAM" id="SSF55021">
    <property type="entry name" value="ACT-like"/>
    <property type="match status" value="1"/>
</dbReference>
<feature type="domain" description="CBS" evidence="3">
    <location>
        <begin position="81"/>
        <end position="136"/>
    </location>
</feature>
<reference evidence="5" key="2">
    <citation type="submission" date="2020-09" db="EMBL/GenBank/DDBJ databases">
        <authorList>
            <person name="Sun Q."/>
            <person name="Sedlacek I."/>
        </authorList>
    </citation>
    <scope>NUCLEOTIDE SEQUENCE</scope>
    <source>
        <strain evidence="5">CCM 8433</strain>
    </source>
</reference>
<dbReference type="CDD" id="cd04584">
    <property type="entry name" value="CBS_pair_AcuB_like"/>
    <property type="match status" value="1"/>
</dbReference>
<dbReference type="Gene3D" id="3.30.2130.10">
    <property type="entry name" value="VC0802-like"/>
    <property type="match status" value="1"/>
</dbReference>
<dbReference type="InterPro" id="IPR051462">
    <property type="entry name" value="CBS_domain-containing"/>
</dbReference>
<keyword evidence="6" id="KW-1185">Reference proteome</keyword>
<name>A0A917JD06_9ENTE</name>
<dbReference type="AlphaFoldDB" id="A0A917JD06"/>
<keyword evidence="1" id="KW-0677">Repeat</keyword>
<sequence>MSVKDFMSKNVITVEPQTPIFDAIDLMKTHQIHRLPVVTAGKLVGLITEGVIQGALPSKATSLSVYEVNYLLNKTNVKDIMIKEVETITPDALLEDGIAKMRANNIGVLPVIDADQVVGIITNNDIFDAFLKITGYYAGGTRVTLSIEKDHHGILADITKVLAENELSILTIVVNRESDQTIVEIQVESKLPEKVAETLVHAGYKVVSSVLTNQ</sequence>
<dbReference type="SUPFAM" id="SSF54631">
    <property type="entry name" value="CBS-domain pair"/>
    <property type="match status" value="1"/>
</dbReference>
<evidence type="ECO:0000313" key="6">
    <source>
        <dbReference type="Proteomes" id="UP000622610"/>
    </source>
</evidence>
<dbReference type="RefSeq" id="WP_188366268.1">
    <property type="nucleotide sequence ID" value="NZ_BMDT01000001.1"/>
</dbReference>
<dbReference type="Gene3D" id="3.10.580.10">
    <property type="entry name" value="CBS-domain"/>
    <property type="match status" value="1"/>
</dbReference>
<dbReference type="InterPro" id="IPR045865">
    <property type="entry name" value="ACT-like_dom_sf"/>
</dbReference>
<comment type="caution">
    <text evidence="5">The sequence shown here is derived from an EMBL/GenBank/DDBJ whole genome shotgun (WGS) entry which is preliminary data.</text>
</comment>
<dbReference type="PANTHER" id="PTHR48108:SF34">
    <property type="entry name" value="CBS DOMAIN-CONTAINING PROTEIN YHCV"/>
    <property type="match status" value="1"/>
</dbReference>
<proteinExistence type="predicted"/>
<feature type="domain" description="ACT" evidence="4">
    <location>
        <begin position="143"/>
        <end position="214"/>
    </location>
</feature>
<evidence type="ECO:0000259" key="3">
    <source>
        <dbReference type="PROSITE" id="PS51371"/>
    </source>
</evidence>
<dbReference type="InterPro" id="IPR046342">
    <property type="entry name" value="CBS_dom_sf"/>
</dbReference>
<evidence type="ECO:0000256" key="1">
    <source>
        <dbReference type="ARBA" id="ARBA00022737"/>
    </source>
</evidence>
<gene>
    <name evidence="5" type="ORF">GCM10011482_00580</name>
</gene>
<dbReference type="SMART" id="SM00116">
    <property type="entry name" value="CBS"/>
    <property type="match status" value="2"/>
</dbReference>
<evidence type="ECO:0000256" key="2">
    <source>
        <dbReference type="PROSITE-ProRule" id="PRU00703"/>
    </source>
</evidence>
<dbReference type="Pfam" id="PF00571">
    <property type="entry name" value="CBS"/>
    <property type="match status" value="2"/>
</dbReference>
<evidence type="ECO:0000313" key="5">
    <source>
        <dbReference type="EMBL" id="GGI64404.1"/>
    </source>
</evidence>
<reference evidence="5" key="1">
    <citation type="journal article" date="2014" name="Int. J. Syst. Evol. Microbiol.">
        <title>Complete genome sequence of Corynebacterium casei LMG S-19264T (=DSM 44701T), isolated from a smear-ripened cheese.</title>
        <authorList>
            <consortium name="US DOE Joint Genome Institute (JGI-PGF)"/>
            <person name="Walter F."/>
            <person name="Albersmeier A."/>
            <person name="Kalinowski J."/>
            <person name="Ruckert C."/>
        </authorList>
    </citation>
    <scope>NUCLEOTIDE SEQUENCE</scope>
    <source>
        <strain evidence="5">CCM 8433</strain>
    </source>
</reference>
<dbReference type="InterPro" id="IPR000644">
    <property type="entry name" value="CBS_dom"/>
</dbReference>
<dbReference type="InterPro" id="IPR002912">
    <property type="entry name" value="ACT_dom"/>
</dbReference>
<dbReference type="EMBL" id="BMDT01000001">
    <property type="protein sequence ID" value="GGI64404.1"/>
    <property type="molecule type" value="Genomic_DNA"/>
</dbReference>
<evidence type="ECO:0000259" key="4">
    <source>
        <dbReference type="PROSITE" id="PS51671"/>
    </source>
</evidence>
<dbReference type="Proteomes" id="UP000622610">
    <property type="component" value="Unassembled WGS sequence"/>
</dbReference>
<accession>A0A917JD06</accession>
<dbReference type="PROSITE" id="PS51671">
    <property type="entry name" value="ACT"/>
    <property type="match status" value="1"/>
</dbReference>
<organism evidence="5 6">
    <name type="scientific">Enterococcus alcedinis</name>
    <dbReference type="NCBI Taxonomy" id="1274384"/>
    <lineage>
        <taxon>Bacteria</taxon>
        <taxon>Bacillati</taxon>
        <taxon>Bacillota</taxon>
        <taxon>Bacilli</taxon>
        <taxon>Lactobacillales</taxon>
        <taxon>Enterococcaceae</taxon>
        <taxon>Enterococcus</taxon>
    </lineage>
</organism>
<keyword evidence="2" id="KW-0129">CBS domain</keyword>